<dbReference type="NCBIfam" id="NF033832">
    <property type="entry name" value="sce7726_fam"/>
    <property type="match status" value="1"/>
</dbReference>
<dbReference type="RefSeq" id="WP_145959980.1">
    <property type="nucleotide sequence ID" value="NZ_AP014940.1"/>
</dbReference>
<dbReference type="Proteomes" id="UP000218824">
    <property type="component" value="Chromosome"/>
</dbReference>
<dbReference type="GeneID" id="83066692"/>
<proteinExistence type="predicted"/>
<evidence type="ECO:0000313" key="1">
    <source>
        <dbReference type="EMBL" id="BAV96650.1"/>
    </source>
</evidence>
<protein>
    <recommendedName>
        <fullName evidence="3">Sce7726 family protein</fullName>
    </recommendedName>
</protein>
<dbReference type="AlphaFoldDB" id="A0AAU9AM62"/>
<dbReference type="KEGG" id="lem:LEN_1163"/>
<reference evidence="1 2" key="1">
    <citation type="journal article" date="2017" name="DNA Res.">
        <title>Complete genome sequence and expression profile of the commercial lytic enzyme producer Lysobacter enzymogenes M497-1.</title>
        <authorList>
            <person name="Takami H."/>
            <person name="Toyoda A."/>
            <person name="Uchiyama I."/>
            <person name="Itoh T."/>
            <person name="Takaki Y."/>
            <person name="Arai W."/>
            <person name="Nishi S."/>
            <person name="Kawai M."/>
            <person name="Shinya K."/>
            <person name="Ikeda H."/>
        </authorList>
    </citation>
    <scope>NUCLEOTIDE SEQUENCE [LARGE SCALE GENOMIC DNA]</scope>
    <source>
        <strain evidence="1 2">M497-1</strain>
    </source>
</reference>
<accession>A0AAU9AM62</accession>
<evidence type="ECO:0008006" key="3">
    <source>
        <dbReference type="Google" id="ProtNLM"/>
    </source>
</evidence>
<gene>
    <name evidence="1" type="ORF">LEN_1163</name>
</gene>
<organism evidence="1 2">
    <name type="scientific">Lysobacter enzymogenes</name>
    <dbReference type="NCBI Taxonomy" id="69"/>
    <lineage>
        <taxon>Bacteria</taxon>
        <taxon>Pseudomonadati</taxon>
        <taxon>Pseudomonadota</taxon>
        <taxon>Gammaproteobacteria</taxon>
        <taxon>Lysobacterales</taxon>
        <taxon>Lysobacteraceae</taxon>
        <taxon>Lysobacter</taxon>
    </lineage>
</organism>
<name>A0AAU9AM62_LYSEN</name>
<sequence length="207" mass="22956">MTYAEDEAIRILQWLITGEVAAGQSLAVELPFLNVQRKADIVVAGANRLSAIEIKGPRDNFKRLAQQLADYQTMFLDVSLAVPVKHLATARSLTPTAVGLILLSDQDVTWIRRPRIRSRLKAAEAASWLSSKDLAQLLGASTVRAGGLEEGRRKAAEIFSAKKITNIALERISSRINERFFAFQRELGSRVNLDDLQMLSLQGKIRT</sequence>
<evidence type="ECO:0000313" key="2">
    <source>
        <dbReference type="Proteomes" id="UP000218824"/>
    </source>
</evidence>
<dbReference type="EMBL" id="AP014940">
    <property type="protein sequence ID" value="BAV96650.1"/>
    <property type="molecule type" value="Genomic_DNA"/>
</dbReference>
<dbReference type="InterPro" id="IPR047729">
    <property type="entry name" value="Sce7726-like"/>
</dbReference>